<feature type="domain" description="Transcription factor IIIC subunit Tfc1/Sfc1 triple barrel" evidence="6">
    <location>
        <begin position="45"/>
        <end position="135"/>
    </location>
</feature>
<reference evidence="7" key="1">
    <citation type="submission" date="2021-12" db="EMBL/GenBank/DDBJ databases">
        <authorList>
            <person name="King R."/>
        </authorList>
    </citation>
    <scope>NUCLEOTIDE SEQUENCE</scope>
</reference>
<dbReference type="Gene3D" id="3.30.200.160">
    <property type="entry name" value="TFIIIC, subcomplex tauA, subunit Sfc1, barrel domain"/>
    <property type="match status" value="1"/>
</dbReference>
<dbReference type="InterPro" id="IPR042536">
    <property type="entry name" value="TFIIIC_tauA_Sfc1"/>
</dbReference>
<comment type="subcellular location">
    <subcellularLocation>
        <location evidence="1">Nucleus</location>
    </subcellularLocation>
</comment>
<dbReference type="GO" id="GO:0000127">
    <property type="term" value="C:transcription factor TFIIIC complex"/>
    <property type="evidence" value="ECO:0007669"/>
    <property type="project" value="InterPro"/>
</dbReference>
<evidence type="ECO:0000256" key="4">
    <source>
        <dbReference type="ARBA" id="ARBA00023242"/>
    </source>
</evidence>
<keyword evidence="3" id="KW-0804">Transcription</keyword>
<accession>A0A9P0B6R2</accession>
<evidence type="ECO:0000256" key="3">
    <source>
        <dbReference type="ARBA" id="ARBA00023163"/>
    </source>
</evidence>
<dbReference type="EMBL" id="OV121136">
    <property type="protein sequence ID" value="CAH0556532.1"/>
    <property type="molecule type" value="Genomic_DNA"/>
</dbReference>
<evidence type="ECO:0000256" key="1">
    <source>
        <dbReference type="ARBA" id="ARBA00004123"/>
    </source>
</evidence>
<feature type="domain" description="Transcription factor IIIC subunit 5 HTH" evidence="5">
    <location>
        <begin position="178"/>
        <end position="337"/>
    </location>
</feature>
<dbReference type="Pfam" id="PF09734">
    <property type="entry name" value="Tau95"/>
    <property type="match status" value="1"/>
</dbReference>
<dbReference type="OrthoDB" id="5598268at2759"/>
<dbReference type="GO" id="GO:0001002">
    <property type="term" value="F:RNA polymerase III type 1 promoter sequence-specific DNA binding"/>
    <property type="evidence" value="ECO:0007669"/>
    <property type="project" value="TreeGrafter"/>
</dbReference>
<evidence type="ECO:0000313" key="7">
    <source>
        <dbReference type="EMBL" id="CAH0556532.1"/>
    </source>
</evidence>
<keyword evidence="2" id="KW-0238">DNA-binding</keyword>
<protein>
    <recommendedName>
        <fullName evidence="9">General transcription factor 3C polypeptide 5</fullName>
    </recommendedName>
</protein>
<dbReference type="GO" id="GO:0006384">
    <property type="term" value="P:transcription initiation at RNA polymerase III promoter"/>
    <property type="evidence" value="ECO:0007669"/>
    <property type="project" value="InterPro"/>
</dbReference>
<evidence type="ECO:0000259" key="5">
    <source>
        <dbReference type="Pfam" id="PF09734"/>
    </source>
</evidence>
<dbReference type="GO" id="GO:0005634">
    <property type="term" value="C:nucleus"/>
    <property type="evidence" value="ECO:0007669"/>
    <property type="project" value="UniProtKB-SubCell"/>
</dbReference>
<keyword evidence="8" id="KW-1185">Reference proteome</keyword>
<name>A0A9P0B6R2_BRAAE</name>
<sequence>MENTNLQVYKKIKNKRNKCVAKQTNISMSKSNTSELVEVKKKLVRVEYPGIVKNLSKALETLGGNLALELAVADPKTRLELRFHPKNKFNKSTVGERDFNPGLLIKINQNTLEYEVVGSTVINFTFNRISDFQYLPLVETPCELQTFKAEYIYDNIFPKEIPTLKWFTQRETKEQKRFFMPSVFSRFEYSSQNKLFLNVGEKYEHHLRPEIAETVLNMTKKQRKTQQSIKQISIFIDFQNLNVNIPEKPLDYAMQLVKDKQLEEQYKIIKTFFDKRPMWTKVAIVHRSGVSMEHIKVVLPAVAYFCNTGPWRMAWIKYGYNPQKDSSSRVYQILDYRIRTAEGTKLKVNAKRNYASKAAFYFSNTNLQNVSLNDKFSSKKNFIDESSYILRPTTIPPARQMFYHYCDIYIPEIQDMLARLPRPHSESNYDSKNGWLPQNFTEQCREIVNSYVLGQVQKQLLEENKRMKEHSDKIEDKMNIAIPTYCSEMLNNIKKGIYKSVNIDAPQTNIISSKDNKAVNTIDLLNDDLEQVNADEIIADTIPERLEENSDEDHLSQASDYEIDMEAVEEVNKMIIGIQEETKEVNIVTSYLKKL</sequence>
<dbReference type="InterPro" id="IPR041499">
    <property type="entry name" value="Tfc1/Sfc1_N"/>
</dbReference>
<evidence type="ECO:0000256" key="2">
    <source>
        <dbReference type="ARBA" id="ARBA00023125"/>
    </source>
</evidence>
<dbReference type="InterPro" id="IPR040454">
    <property type="entry name" value="TF_IIIC_Tfc1/Sfc1"/>
</dbReference>
<dbReference type="InterPro" id="IPR019136">
    <property type="entry name" value="TF_IIIC_su-5_HTH"/>
</dbReference>
<dbReference type="Proteomes" id="UP001154078">
    <property type="component" value="Chromosome 5"/>
</dbReference>
<gene>
    <name evidence="7" type="ORF">MELIAE_LOCUS7453</name>
</gene>
<evidence type="ECO:0008006" key="9">
    <source>
        <dbReference type="Google" id="ProtNLM"/>
    </source>
</evidence>
<keyword evidence="4" id="KW-0539">Nucleus</keyword>
<evidence type="ECO:0000259" key="6">
    <source>
        <dbReference type="Pfam" id="PF17682"/>
    </source>
</evidence>
<dbReference type="PANTHER" id="PTHR13230">
    <property type="entry name" value="GENERAL TRANSCRIPTION FACTOR IIIC, POLYPEPTIDE 5"/>
    <property type="match status" value="1"/>
</dbReference>
<dbReference type="AlphaFoldDB" id="A0A9P0B6R2"/>
<dbReference type="GO" id="GO:0001003">
    <property type="term" value="F:RNA polymerase III type 2 promoter sequence-specific DNA binding"/>
    <property type="evidence" value="ECO:0007669"/>
    <property type="project" value="TreeGrafter"/>
</dbReference>
<proteinExistence type="predicted"/>
<organism evidence="7 8">
    <name type="scientific">Brassicogethes aeneus</name>
    <name type="common">Rape pollen beetle</name>
    <name type="synonym">Meligethes aeneus</name>
    <dbReference type="NCBI Taxonomy" id="1431903"/>
    <lineage>
        <taxon>Eukaryota</taxon>
        <taxon>Metazoa</taxon>
        <taxon>Ecdysozoa</taxon>
        <taxon>Arthropoda</taxon>
        <taxon>Hexapoda</taxon>
        <taxon>Insecta</taxon>
        <taxon>Pterygota</taxon>
        <taxon>Neoptera</taxon>
        <taxon>Endopterygota</taxon>
        <taxon>Coleoptera</taxon>
        <taxon>Polyphaga</taxon>
        <taxon>Cucujiformia</taxon>
        <taxon>Nitidulidae</taxon>
        <taxon>Meligethinae</taxon>
        <taxon>Brassicogethes</taxon>
    </lineage>
</organism>
<dbReference type="Pfam" id="PF17682">
    <property type="entry name" value="Tau95_N"/>
    <property type="match status" value="1"/>
</dbReference>
<evidence type="ECO:0000313" key="8">
    <source>
        <dbReference type="Proteomes" id="UP001154078"/>
    </source>
</evidence>
<dbReference type="PANTHER" id="PTHR13230:SF5">
    <property type="entry name" value="GENERAL TRANSCRIPTION FACTOR 3C POLYPEPTIDE 5"/>
    <property type="match status" value="1"/>
</dbReference>